<keyword evidence="4 6" id="KW-0808">Transferase</keyword>
<dbReference type="PANTHER" id="PTHR43179:SF12">
    <property type="entry name" value="GALACTOFURANOSYLTRANSFERASE GLFT2"/>
    <property type="match status" value="1"/>
</dbReference>
<dbReference type="EMBL" id="PGEM01000078">
    <property type="protein sequence ID" value="PPJ63160.1"/>
    <property type="molecule type" value="Genomic_DNA"/>
</dbReference>
<evidence type="ECO:0000256" key="3">
    <source>
        <dbReference type="ARBA" id="ARBA00022676"/>
    </source>
</evidence>
<comment type="caution">
    <text evidence="6">The sequence shown here is derived from an EMBL/GenBank/DDBJ whole genome shotgun (WGS) entry which is preliminary data.</text>
</comment>
<dbReference type="GO" id="GO:0016757">
    <property type="term" value="F:glycosyltransferase activity"/>
    <property type="evidence" value="ECO:0007669"/>
    <property type="project" value="UniProtKB-KW"/>
</dbReference>
<dbReference type="SUPFAM" id="SSF53448">
    <property type="entry name" value="Nucleotide-diphospho-sugar transferases"/>
    <property type="match status" value="1"/>
</dbReference>
<evidence type="ECO:0000256" key="2">
    <source>
        <dbReference type="ARBA" id="ARBA00006739"/>
    </source>
</evidence>
<dbReference type="Gene3D" id="3.90.550.10">
    <property type="entry name" value="Spore Coat Polysaccharide Biosynthesis Protein SpsA, Chain A"/>
    <property type="match status" value="1"/>
</dbReference>
<dbReference type="PANTHER" id="PTHR43179">
    <property type="entry name" value="RHAMNOSYLTRANSFERASE WBBL"/>
    <property type="match status" value="1"/>
</dbReference>
<gene>
    <name evidence="6" type="ORF">CUN59_11475</name>
</gene>
<keyword evidence="7" id="KW-1185">Reference proteome</keyword>
<proteinExistence type="inferred from homology"/>
<reference evidence="6 7" key="1">
    <citation type="submission" date="2018-02" db="EMBL/GenBank/DDBJ databases">
        <title>Discovery of a pederin family compound in a non-symbiotic bloom-forming cyanobacterium.</title>
        <authorList>
            <person name="Kust A."/>
            <person name="Mares J."/>
            <person name="Jokela J."/>
            <person name="Urajova P."/>
            <person name="Hajek J."/>
            <person name="Saurav K."/>
            <person name="Voracova K."/>
            <person name="Fewer D.P."/>
            <person name="Haapaniemi E."/>
            <person name="Permi P."/>
            <person name="Rehakova K."/>
            <person name="Sivonen K."/>
            <person name="Hrouzek P."/>
        </authorList>
    </citation>
    <scope>NUCLEOTIDE SEQUENCE [LARGE SCALE GENOMIC DNA]</scope>
    <source>
        <strain evidence="6 7">CHARLIE-1</strain>
    </source>
</reference>
<sequence length="320" mass="36355">MRNTVLIPTYRRPQDLARCLKALQQQTKSVDQAIVVVRDTDADTWEFLHQFPPYLLSLEVVTVTQPGVVAALNAGLACVQGDIVSITDDDAAPHPDWLAKINSHFSVNSVIGGVGGRDWIYQGDKLEDGSRPLVGKLQWWGRVVGNHHLGIGAPREVDILKGVNMSFRTQAIGKLKFDERMRGTGAQVHFEMSFTLTLKRAGWKIIYDPNIAVDHYPAQRFDEDQRHNFNDIALINLVHNETLVLLEHLSPVRQIVFLLWSVLVGTRESFGICQWLRFFSQDQQLATKKLRASLQGRWLGYQEYKMQSAKLNLANRYFGY</sequence>
<evidence type="ECO:0000256" key="4">
    <source>
        <dbReference type="ARBA" id="ARBA00022679"/>
    </source>
</evidence>
<dbReference type="Proteomes" id="UP000239589">
    <property type="component" value="Unassembled WGS sequence"/>
</dbReference>
<keyword evidence="3" id="KW-0328">Glycosyltransferase</keyword>
<comment type="similarity">
    <text evidence="2">Belongs to the glycosyltransferase 2 family.</text>
</comment>
<accession>A0A2S6CU91</accession>
<dbReference type="OrthoDB" id="257969at2"/>
<comment type="pathway">
    <text evidence="1">Cell wall biogenesis; cell wall polysaccharide biosynthesis.</text>
</comment>
<evidence type="ECO:0000256" key="1">
    <source>
        <dbReference type="ARBA" id="ARBA00004776"/>
    </source>
</evidence>
<organism evidence="6 7">
    <name type="scientific">Cuspidothrix issatschenkoi CHARLIE-1</name>
    <dbReference type="NCBI Taxonomy" id="2052836"/>
    <lineage>
        <taxon>Bacteria</taxon>
        <taxon>Bacillati</taxon>
        <taxon>Cyanobacteriota</taxon>
        <taxon>Cyanophyceae</taxon>
        <taxon>Nostocales</taxon>
        <taxon>Aphanizomenonaceae</taxon>
        <taxon>Cuspidothrix</taxon>
    </lineage>
</organism>
<dbReference type="InterPro" id="IPR029044">
    <property type="entry name" value="Nucleotide-diphossugar_trans"/>
</dbReference>
<dbReference type="RefSeq" id="WP_104387964.1">
    <property type="nucleotide sequence ID" value="NZ_PGEM01000078.1"/>
</dbReference>
<dbReference type="AlphaFoldDB" id="A0A2S6CU91"/>
<dbReference type="CDD" id="cd00761">
    <property type="entry name" value="Glyco_tranf_GTA_type"/>
    <property type="match status" value="1"/>
</dbReference>
<name>A0A2S6CU91_9CYAN</name>
<dbReference type="InterPro" id="IPR001173">
    <property type="entry name" value="Glyco_trans_2-like"/>
</dbReference>
<protein>
    <submittedName>
        <fullName evidence="6">Glycosyl transferase family A</fullName>
    </submittedName>
</protein>
<feature type="domain" description="Glycosyltransferase 2-like" evidence="5">
    <location>
        <begin position="4"/>
        <end position="126"/>
    </location>
</feature>
<evidence type="ECO:0000313" key="6">
    <source>
        <dbReference type="EMBL" id="PPJ63160.1"/>
    </source>
</evidence>
<dbReference type="Pfam" id="PF00535">
    <property type="entry name" value="Glycos_transf_2"/>
    <property type="match status" value="1"/>
</dbReference>
<evidence type="ECO:0000259" key="5">
    <source>
        <dbReference type="Pfam" id="PF00535"/>
    </source>
</evidence>
<evidence type="ECO:0000313" key="7">
    <source>
        <dbReference type="Proteomes" id="UP000239589"/>
    </source>
</evidence>